<sequence>MSRHMPHLSQEYCSKRLDLRAWGYPERAEHLGAFLSACVAESQSLNSA</sequence>
<organism evidence="1 2">
    <name type="scientific">Pelotomaculum schinkii</name>
    <dbReference type="NCBI Taxonomy" id="78350"/>
    <lineage>
        <taxon>Bacteria</taxon>
        <taxon>Bacillati</taxon>
        <taxon>Bacillota</taxon>
        <taxon>Clostridia</taxon>
        <taxon>Eubacteriales</taxon>
        <taxon>Desulfotomaculaceae</taxon>
        <taxon>Pelotomaculum</taxon>
    </lineage>
</organism>
<keyword evidence="2" id="KW-1185">Reference proteome</keyword>
<evidence type="ECO:0000313" key="2">
    <source>
        <dbReference type="Proteomes" id="UP000298324"/>
    </source>
</evidence>
<name>A0A4Y7R9Z9_9FIRM</name>
<comment type="caution">
    <text evidence="1">The sequence shown here is derived from an EMBL/GenBank/DDBJ whole genome shotgun (WGS) entry which is preliminary data.</text>
</comment>
<dbReference type="EMBL" id="QFGA01000002">
    <property type="protein sequence ID" value="TEB05481.1"/>
    <property type="molecule type" value="Genomic_DNA"/>
</dbReference>
<dbReference type="Proteomes" id="UP000298324">
    <property type="component" value="Unassembled WGS sequence"/>
</dbReference>
<gene>
    <name evidence="1" type="ORF">Psch_02522</name>
</gene>
<reference evidence="1 2" key="1">
    <citation type="journal article" date="2018" name="Environ. Microbiol.">
        <title>Novel energy conservation strategies and behaviour of Pelotomaculum schinkii driving syntrophic propionate catabolism.</title>
        <authorList>
            <person name="Hidalgo-Ahumada C.A.P."/>
            <person name="Nobu M.K."/>
            <person name="Narihiro T."/>
            <person name="Tamaki H."/>
            <person name="Liu W.T."/>
            <person name="Kamagata Y."/>
            <person name="Stams A.J.M."/>
            <person name="Imachi H."/>
            <person name="Sousa D.Z."/>
        </authorList>
    </citation>
    <scope>NUCLEOTIDE SEQUENCE [LARGE SCALE GENOMIC DNA]</scope>
    <source>
        <strain evidence="1 2">HH</strain>
    </source>
</reference>
<dbReference type="AlphaFoldDB" id="A0A4Y7R9Z9"/>
<protein>
    <submittedName>
        <fullName evidence="1">Uncharacterized protein</fullName>
    </submittedName>
</protein>
<evidence type="ECO:0000313" key="1">
    <source>
        <dbReference type="EMBL" id="TEB05481.1"/>
    </source>
</evidence>
<proteinExistence type="predicted"/>
<accession>A0A4Y7R9Z9</accession>